<dbReference type="Proteomes" id="UP000231553">
    <property type="component" value="Unassembled WGS sequence"/>
</dbReference>
<dbReference type="Gene3D" id="1.10.10.10">
    <property type="entry name" value="Winged helix-like DNA-binding domain superfamily/Winged helix DNA-binding domain"/>
    <property type="match status" value="1"/>
</dbReference>
<evidence type="ECO:0000313" key="6">
    <source>
        <dbReference type="Proteomes" id="UP000231553"/>
    </source>
</evidence>
<dbReference type="EMBL" id="PGTB01000005">
    <property type="protein sequence ID" value="PJE38036.1"/>
    <property type="molecule type" value="Genomic_DNA"/>
</dbReference>
<dbReference type="GO" id="GO:0003677">
    <property type="term" value="F:DNA binding"/>
    <property type="evidence" value="ECO:0007669"/>
    <property type="project" value="UniProtKB-KW"/>
</dbReference>
<keyword evidence="3" id="KW-0804">Transcription</keyword>
<dbReference type="SMART" id="SM00347">
    <property type="entry name" value="HTH_MARR"/>
    <property type="match status" value="1"/>
</dbReference>
<dbReference type="SUPFAM" id="SSF46785">
    <property type="entry name" value="Winged helix' DNA-binding domain"/>
    <property type="match status" value="1"/>
</dbReference>
<dbReference type="PANTHER" id="PTHR42756">
    <property type="entry name" value="TRANSCRIPTIONAL REGULATOR, MARR"/>
    <property type="match status" value="1"/>
</dbReference>
<feature type="domain" description="HTH marR-type" evidence="4">
    <location>
        <begin position="9"/>
        <end position="141"/>
    </location>
</feature>
<dbReference type="GO" id="GO:0003700">
    <property type="term" value="F:DNA-binding transcription factor activity"/>
    <property type="evidence" value="ECO:0007669"/>
    <property type="project" value="InterPro"/>
</dbReference>
<keyword evidence="6" id="KW-1185">Reference proteome</keyword>
<sequence length="148" mass="16830">MIERAEVLEDFTPYLINRIIARYNKGVESALKAAGVSVAQMRALAVLAEAEPCTINELSVLTVIKQSTLSRTLDNMEQAGLIRREARDSDNRYRRISLTPAGYEAYKTAWPAMLAMQDTMLNALDPTERVTLNKLLVRVFYDIRHHEF</sequence>
<dbReference type="PRINTS" id="PR00598">
    <property type="entry name" value="HTHMARR"/>
</dbReference>
<dbReference type="OrthoDB" id="7559832at2"/>
<gene>
    <name evidence="5" type="ORF">CVM52_03540</name>
</gene>
<dbReference type="AlphaFoldDB" id="A0A2M8J5H8"/>
<dbReference type="PROSITE" id="PS50995">
    <property type="entry name" value="HTH_MARR_2"/>
    <property type="match status" value="1"/>
</dbReference>
<keyword evidence="1" id="KW-0805">Transcription regulation</keyword>
<evidence type="ECO:0000256" key="1">
    <source>
        <dbReference type="ARBA" id="ARBA00023015"/>
    </source>
</evidence>
<evidence type="ECO:0000259" key="4">
    <source>
        <dbReference type="PROSITE" id="PS50995"/>
    </source>
</evidence>
<dbReference type="InterPro" id="IPR036390">
    <property type="entry name" value="WH_DNA-bd_sf"/>
</dbReference>
<dbReference type="Pfam" id="PF12802">
    <property type="entry name" value="MarR_2"/>
    <property type="match status" value="1"/>
</dbReference>
<accession>A0A2M8J5H8</accession>
<dbReference type="InterPro" id="IPR000835">
    <property type="entry name" value="HTH_MarR-typ"/>
</dbReference>
<reference evidence="5 6" key="1">
    <citation type="journal article" date="2018" name="Int. J. Syst. Evol. Microbiol.">
        <title>Pseudooceanicola lipolyticus sp. nov., a marine alphaproteobacterium, reclassification of Oceanicola flagellatus as Pseudooceanicola flagellatus comb. nov. and emended description of the genus Pseudooceanicola.</title>
        <authorList>
            <person name="Huang M.-M."/>
            <person name="Guo L.-L."/>
            <person name="Wu Y.-H."/>
            <person name="Lai Q.-L."/>
            <person name="Shao Z.-Z."/>
            <person name="Wang C.-S."/>
            <person name="Wu M."/>
            <person name="Xu X.-W."/>
        </authorList>
    </citation>
    <scope>NUCLEOTIDE SEQUENCE [LARGE SCALE GENOMIC DNA]</scope>
    <source>
        <strain evidence="5 6">157</strain>
    </source>
</reference>
<comment type="caution">
    <text evidence="5">The sequence shown here is derived from an EMBL/GenBank/DDBJ whole genome shotgun (WGS) entry which is preliminary data.</text>
</comment>
<dbReference type="InterPro" id="IPR036388">
    <property type="entry name" value="WH-like_DNA-bd_sf"/>
</dbReference>
<protein>
    <submittedName>
        <fullName evidence="5">MarR family transcriptional regulator</fullName>
    </submittedName>
</protein>
<organism evidence="5 6">
    <name type="scientific">Pseudooceanicola lipolyticus</name>
    <dbReference type="NCBI Taxonomy" id="2029104"/>
    <lineage>
        <taxon>Bacteria</taxon>
        <taxon>Pseudomonadati</taxon>
        <taxon>Pseudomonadota</taxon>
        <taxon>Alphaproteobacteria</taxon>
        <taxon>Rhodobacterales</taxon>
        <taxon>Paracoccaceae</taxon>
        <taxon>Pseudooceanicola</taxon>
    </lineage>
</organism>
<evidence type="ECO:0000313" key="5">
    <source>
        <dbReference type="EMBL" id="PJE38036.1"/>
    </source>
</evidence>
<keyword evidence="2" id="KW-0238">DNA-binding</keyword>
<evidence type="ECO:0000256" key="2">
    <source>
        <dbReference type="ARBA" id="ARBA00023125"/>
    </source>
</evidence>
<name>A0A2M8J5H8_9RHOB</name>
<dbReference type="RefSeq" id="WP_100161223.1">
    <property type="nucleotide sequence ID" value="NZ_PGTB01000005.1"/>
</dbReference>
<evidence type="ECO:0000256" key="3">
    <source>
        <dbReference type="ARBA" id="ARBA00023163"/>
    </source>
</evidence>
<dbReference type="PANTHER" id="PTHR42756:SF1">
    <property type="entry name" value="TRANSCRIPTIONAL REPRESSOR OF EMRAB OPERON"/>
    <property type="match status" value="1"/>
</dbReference>
<proteinExistence type="predicted"/>